<organism evidence="14 15">
    <name type="scientific">Porphyridium purpureum</name>
    <name type="common">Red alga</name>
    <name type="synonym">Porphyridium cruentum</name>
    <dbReference type="NCBI Taxonomy" id="35688"/>
    <lineage>
        <taxon>Eukaryota</taxon>
        <taxon>Rhodophyta</taxon>
        <taxon>Bangiophyceae</taxon>
        <taxon>Porphyridiales</taxon>
        <taxon>Porphyridiaceae</taxon>
        <taxon>Porphyridium</taxon>
    </lineage>
</organism>
<evidence type="ECO:0000256" key="1">
    <source>
        <dbReference type="ARBA" id="ARBA00000077"/>
    </source>
</evidence>
<feature type="binding site" evidence="11">
    <location>
        <position position="39"/>
    </location>
    <ligand>
        <name>a divalent metal cation</name>
        <dbReference type="ChEBI" id="CHEBI:60240"/>
    </ligand>
</feature>
<evidence type="ECO:0000256" key="8">
    <source>
        <dbReference type="ARBA" id="ARBA00022759"/>
    </source>
</evidence>
<dbReference type="PANTHER" id="PTHR10954:SF23">
    <property type="entry name" value="RIBONUCLEASE"/>
    <property type="match status" value="1"/>
</dbReference>
<evidence type="ECO:0000256" key="6">
    <source>
        <dbReference type="ARBA" id="ARBA00022722"/>
    </source>
</evidence>
<dbReference type="NCBIfam" id="NF000595">
    <property type="entry name" value="PRK00015.1-3"/>
    <property type="match status" value="1"/>
</dbReference>
<comment type="similarity">
    <text evidence="4 12">Belongs to the RNase HII family.</text>
</comment>
<dbReference type="InterPro" id="IPR024567">
    <property type="entry name" value="RNase_HII/HIII_dom"/>
</dbReference>
<dbReference type="GO" id="GO:0046872">
    <property type="term" value="F:metal ion binding"/>
    <property type="evidence" value="ECO:0007669"/>
    <property type="project" value="UniProtKB-KW"/>
</dbReference>
<evidence type="ECO:0000256" key="7">
    <source>
        <dbReference type="ARBA" id="ARBA00022723"/>
    </source>
</evidence>
<dbReference type="CDD" id="cd07182">
    <property type="entry name" value="RNase_HII_bacteria_HII_like"/>
    <property type="match status" value="1"/>
</dbReference>
<dbReference type="Pfam" id="PF01351">
    <property type="entry name" value="RNase_HII"/>
    <property type="match status" value="1"/>
</dbReference>
<dbReference type="Proteomes" id="UP000324585">
    <property type="component" value="Unassembled WGS sequence"/>
</dbReference>
<evidence type="ECO:0000256" key="12">
    <source>
        <dbReference type="RuleBase" id="RU003515"/>
    </source>
</evidence>
<keyword evidence="10" id="KW-0464">Manganese</keyword>
<comment type="function">
    <text evidence="2 12">Endonuclease that specifically degrades the RNA of RNA-DNA hybrids.</text>
</comment>
<dbReference type="OrthoDB" id="7462577at2759"/>
<dbReference type="GO" id="GO:0004523">
    <property type="term" value="F:RNA-DNA hybrid ribonuclease activity"/>
    <property type="evidence" value="ECO:0007669"/>
    <property type="project" value="UniProtKB-UniRule"/>
</dbReference>
<evidence type="ECO:0000256" key="10">
    <source>
        <dbReference type="ARBA" id="ARBA00023211"/>
    </source>
</evidence>
<dbReference type="GO" id="GO:0005737">
    <property type="term" value="C:cytoplasm"/>
    <property type="evidence" value="ECO:0007669"/>
    <property type="project" value="UniProtKB-SubCell"/>
</dbReference>
<dbReference type="SUPFAM" id="SSF53098">
    <property type="entry name" value="Ribonuclease H-like"/>
    <property type="match status" value="1"/>
</dbReference>
<name>A0A5J4Z2K7_PORPP</name>
<dbReference type="InterPro" id="IPR022898">
    <property type="entry name" value="RNase_HII"/>
</dbReference>
<dbReference type="GO" id="GO:0043137">
    <property type="term" value="P:DNA replication, removal of RNA primer"/>
    <property type="evidence" value="ECO:0007669"/>
    <property type="project" value="TreeGrafter"/>
</dbReference>
<dbReference type="Gene3D" id="3.30.420.10">
    <property type="entry name" value="Ribonuclease H-like superfamily/Ribonuclease H"/>
    <property type="match status" value="1"/>
</dbReference>
<proteinExistence type="inferred from homology"/>
<evidence type="ECO:0000313" key="14">
    <source>
        <dbReference type="EMBL" id="KAA8497866.1"/>
    </source>
</evidence>
<dbReference type="GO" id="GO:0003723">
    <property type="term" value="F:RNA binding"/>
    <property type="evidence" value="ECO:0007669"/>
    <property type="project" value="UniProtKB-UniRule"/>
</dbReference>
<comment type="caution">
    <text evidence="14">The sequence shown here is derived from an EMBL/GenBank/DDBJ whole genome shotgun (WGS) entry which is preliminary data.</text>
</comment>
<sequence length="237" mass="26484">MDKTFYASISDWERESLEQRRMERELLNAGYSRVLGIDEAGRGCLAGPVVAACAYLPLEISIERLKDSKLVTSEAEREKLFQQLCQTPGVIFAHHVVHHEFIDEHNILQATFEAMRRATQSLLDLQTVFNENETIVSCIDGNQVPPDFPTSARAITKGDRSVLCISAASIVAKVLRDRIMVNLDAKYPGYGFAKHKGYATAVHRAKLVEMGPCPIHRRSYQPVRLALEASLSRTDVA</sequence>
<evidence type="ECO:0000256" key="11">
    <source>
        <dbReference type="PROSITE-ProRule" id="PRU01319"/>
    </source>
</evidence>
<keyword evidence="7 11" id="KW-0479">Metal-binding</keyword>
<evidence type="ECO:0000256" key="9">
    <source>
        <dbReference type="ARBA" id="ARBA00022801"/>
    </source>
</evidence>
<comment type="subcellular location">
    <subcellularLocation>
        <location evidence="3">Cytoplasm</location>
    </subcellularLocation>
</comment>
<accession>A0A5J4Z2K7</accession>
<dbReference type="GO" id="GO:0032299">
    <property type="term" value="C:ribonuclease H2 complex"/>
    <property type="evidence" value="ECO:0007669"/>
    <property type="project" value="TreeGrafter"/>
</dbReference>
<keyword evidence="15" id="KW-1185">Reference proteome</keyword>
<dbReference type="EMBL" id="VRMN01000001">
    <property type="protein sequence ID" value="KAA8497866.1"/>
    <property type="molecule type" value="Genomic_DNA"/>
</dbReference>
<dbReference type="InterPro" id="IPR001352">
    <property type="entry name" value="RNase_HII/HIII"/>
</dbReference>
<comment type="catalytic activity">
    <reaction evidence="1 11 12">
        <text>Endonucleolytic cleavage to 5'-phosphomonoester.</text>
        <dbReference type="EC" id="3.1.26.4"/>
    </reaction>
</comment>
<feature type="binding site" evidence="11">
    <location>
        <position position="140"/>
    </location>
    <ligand>
        <name>a divalent metal cation</name>
        <dbReference type="ChEBI" id="CHEBI:60240"/>
    </ligand>
</feature>
<evidence type="ECO:0000256" key="5">
    <source>
        <dbReference type="ARBA" id="ARBA00022490"/>
    </source>
</evidence>
<dbReference type="InterPro" id="IPR036397">
    <property type="entry name" value="RNaseH_sf"/>
</dbReference>
<dbReference type="OMA" id="YPTKLHL"/>
<dbReference type="PANTHER" id="PTHR10954">
    <property type="entry name" value="RIBONUCLEASE H2 SUBUNIT A"/>
    <property type="match status" value="1"/>
</dbReference>
<dbReference type="GO" id="GO:0006298">
    <property type="term" value="P:mismatch repair"/>
    <property type="evidence" value="ECO:0007669"/>
    <property type="project" value="TreeGrafter"/>
</dbReference>
<dbReference type="PROSITE" id="PS51975">
    <property type="entry name" value="RNASE_H_2"/>
    <property type="match status" value="1"/>
</dbReference>
<evidence type="ECO:0000313" key="15">
    <source>
        <dbReference type="Proteomes" id="UP000324585"/>
    </source>
</evidence>
<reference evidence="15" key="1">
    <citation type="journal article" date="2019" name="Nat. Commun.">
        <title>Expansion of phycobilisome linker gene families in mesophilic red algae.</title>
        <authorList>
            <person name="Lee J."/>
            <person name="Kim D."/>
            <person name="Bhattacharya D."/>
            <person name="Yoon H.S."/>
        </authorList>
    </citation>
    <scope>NUCLEOTIDE SEQUENCE [LARGE SCALE GENOMIC DNA]</scope>
    <source>
        <strain evidence="15">CCMP 1328</strain>
    </source>
</reference>
<gene>
    <name evidence="14" type="ORF">FVE85_5451</name>
</gene>
<keyword evidence="6 11" id="KW-0540">Nuclease</keyword>
<evidence type="ECO:0000256" key="2">
    <source>
        <dbReference type="ARBA" id="ARBA00004065"/>
    </source>
</evidence>
<dbReference type="InterPro" id="IPR012337">
    <property type="entry name" value="RNaseH-like_sf"/>
</dbReference>
<protein>
    <recommendedName>
        <fullName evidence="12">Ribonuclease</fullName>
        <ecNumber evidence="12">3.1.26.4</ecNumber>
    </recommendedName>
</protein>
<feature type="binding site" evidence="11">
    <location>
        <position position="38"/>
    </location>
    <ligand>
        <name>a divalent metal cation</name>
        <dbReference type="ChEBI" id="CHEBI:60240"/>
    </ligand>
</feature>
<evidence type="ECO:0000256" key="3">
    <source>
        <dbReference type="ARBA" id="ARBA00004496"/>
    </source>
</evidence>
<dbReference type="EC" id="3.1.26.4" evidence="12"/>
<feature type="domain" description="RNase H type-2" evidence="13">
    <location>
        <begin position="32"/>
        <end position="232"/>
    </location>
</feature>
<keyword evidence="9 11" id="KW-0378">Hydrolase</keyword>
<keyword evidence="5" id="KW-0963">Cytoplasm</keyword>
<keyword evidence="8 11" id="KW-0255">Endonuclease</keyword>
<comment type="cofactor">
    <cofactor evidence="11">
        <name>Mn(2+)</name>
        <dbReference type="ChEBI" id="CHEBI:29035"/>
    </cofactor>
    <cofactor evidence="11">
        <name>Mg(2+)</name>
        <dbReference type="ChEBI" id="CHEBI:18420"/>
    </cofactor>
    <text evidence="11">Manganese or magnesium. Binds 1 divalent metal ion per monomer in the absence of substrate. May bind a second metal ion after substrate binding.</text>
</comment>
<evidence type="ECO:0000256" key="4">
    <source>
        <dbReference type="ARBA" id="ARBA00007383"/>
    </source>
</evidence>
<evidence type="ECO:0000259" key="13">
    <source>
        <dbReference type="PROSITE" id="PS51975"/>
    </source>
</evidence>
<dbReference type="AlphaFoldDB" id="A0A5J4Z2K7"/>